<keyword evidence="2" id="KW-0969">Cilium</keyword>
<name>A0A318XNE1_9FIRM</name>
<dbReference type="RefSeq" id="WP_110461363.1">
    <property type="nucleotide sequence ID" value="NZ_QKMR01000006.1"/>
</dbReference>
<keyword evidence="2" id="KW-0966">Cell projection</keyword>
<keyword evidence="3" id="KW-1185">Reference proteome</keyword>
<dbReference type="AlphaFoldDB" id="A0A318XNE1"/>
<proteinExistence type="predicted"/>
<dbReference type="InterPro" id="IPR027417">
    <property type="entry name" value="P-loop_NTPase"/>
</dbReference>
<evidence type="ECO:0000313" key="2">
    <source>
        <dbReference type="EMBL" id="PYG88459.1"/>
    </source>
</evidence>
<dbReference type="Proteomes" id="UP000248132">
    <property type="component" value="Unassembled WGS sequence"/>
</dbReference>
<feature type="domain" description="AAA" evidence="1">
    <location>
        <begin position="124"/>
        <end position="295"/>
    </location>
</feature>
<dbReference type="EMBL" id="QKMR01000006">
    <property type="protein sequence ID" value="PYG88459.1"/>
    <property type="molecule type" value="Genomic_DNA"/>
</dbReference>
<gene>
    <name evidence="2" type="ORF">LY28_01308</name>
</gene>
<keyword evidence="2" id="KW-0282">Flagellum</keyword>
<sequence length="366" mass="41535">MALIRLIIFDDDNEYSFSLCNFLTHNFSETLLVNYYNNSYKIEDWIKKIEPDIILVCEKYYNQVCNQFKANLIILTTGTTKNEDLADVPSIYKYQDANRIAGSIINIYTKSNNIITQKKEKEAKTVAVYSAAGNTGKTSVAVGISTICSSLGMSVFYLNLELFSSASIFFCGNNDYSIADIIYYAKEKDNNLLSKITTMSCKDISSNIHYFKEANNAFEINEIQPQDIELIINTIKSSGLYDLIVIDMDSQLNDNTTAIFKITDEILCIFTNEEICLHKTQLFVESINKLSESFTQNTFLTHKLLYVANKVSKQALLSHKTFLNNKSLYSLPYDGKFNSLKKLIKSNGGPELFKNSVKDIAARYIK</sequence>
<dbReference type="Gene3D" id="3.40.50.10850">
    <property type="entry name" value="Ntrc-like two-domain protein"/>
    <property type="match status" value="1"/>
</dbReference>
<dbReference type="OrthoDB" id="3035369at2"/>
<protein>
    <submittedName>
        <fullName evidence="2">MinD-like ATPase involved in chromosome partitioning or flagellar assembly</fullName>
    </submittedName>
</protein>
<dbReference type="InterPro" id="IPR025669">
    <property type="entry name" value="AAA_dom"/>
</dbReference>
<comment type="caution">
    <text evidence="2">The sequence shown here is derived from an EMBL/GenBank/DDBJ whole genome shotgun (WGS) entry which is preliminary data.</text>
</comment>
<reference evidence="2 3" key="1">
    <citation type="submission" date="2018-06" db="EMBL/GenBank/DDBJ databases">
        <title>Genomic Encyclopedia of Type Strains, Phase I: the one thousand microbial genomes (KMG-I) project.</title>
        <authorList>
            <person name="Kyrpides N."/>
        </authorList>
    </citation>
    <scope>NUCLEOTIDE SEQUENCE [LARGE SCALE GENOMIC DNA]</scope>
    <source>
        <strain evidence="2 3">DSM 19573</strain>
    </source>
</reference>
<organism evidence="2 3">
    <name type="scientific">Ruminiclostridium sufflavum DSM 19573</name>
    <dbReference type="NCBI Taxonomy" id="1121337"/>
    <lineage>
        <taxon>Bacteria</taxon>
        <taxon>Bacillati</taxon>
        <taxon>Bacillota</taxon>
        <taxon>Clostridia</taxon>
        <taxon>Eubacteriales</taxon>
        <taxon>Oscillospiraceae</taxon>
        <taxon>Ruminiclostridium</taxon>
    </lineage>
</organism>
<accession>A0A318XNE1</accession>
<evidence type="ECO:0000313" key="3">
    <source>
        <dbReference type="Proteomes" id="UP000248132"/>
    </source>
</evidence>
<dbReference type="Gene3D" id="3.40.50.300">
    <property type="entry name" value="P-loop containing nucleotide triphosphate hydrolases"/>
    <property type="match status" value="1"/>
</dbReference>
<dbReference type="SUPFAM" id="SSF52540">
    <property type="entry name" value="P-loop containing nucleoside triphosphate hydrolases"/>
    <property type="match status" value="1"/>
</dbReference>
<dbReference type="Pfam" id="PF13614">
    <property type="entry name" value="AAA_31"/>
    <property type="match status" value="1"/>
</dbReference>
<evidence type="ECO:0000259" key="1">
    <source>
        <dbReference type="Pfam" id="PF13614"/>
    </source>
</evidence>